<dbReference type="EMBL" id="JACGWY010000005">
    <property type="protein sequence ID" value="MBA8817190.1"/>
    <property type="molecule type" value="Genomic_DNA"/>
</dbReference>
<name>A0A7W3JQL3_9MICO</name>
<dbReference type="InterPro" id="IPR006439">
    <property type="entry name" value="HAD-SF_hydro_IA"/>
</dbReference>
<dbReference type="InterPro" id="IPR050155">
    <property type="entry name" value="HAD-like_hydrolase_sf"/>
</dbReference>
<keyword evidence="2" id="KW-1185">Reference proteome</keyword>
<dbReference type="Pfam" id="PF13419">
    <property type="entry name" value="HAD_2"/>
    <property type="match status" value="1"/>
</dbReference>
<dbReference type="PANTHER" id="PTHR43434:SF16">
    <property type="entry name" value="BLL8046 PROTEIN"/>
    <property type="match status" value="1"/>
</dbReference>
<dbReference type="NCBIfam" id="TIGR01509">
    <property type="entry name" value="HAD-SF-IA-v3"/>
    <property type="match status" value="1"/>
</dbReference>
<dbReference type="PANTHER" id="PTHR43434">
    <property type="entry name" value="PHOSPHOGLYCOLATE PHOSPHATASE"/>
    <property type="match status" value="1"/>
</dbReference>
<dbReference type="InterPro" id="IPR023198">
    <property type="entry name" value="PGP-like_dom2"/>
</dbReference>
<accession>A0A7W3JQL3</accession>
<dbReference type="Gene3D" id="1.10.150.240">
    <property type="entry name" value="Putative phosphatase, domain 2"/>
    <property type="match status" value="1"/>
</dbReference>
<reference evidence="1 2" key="1">
    <citation type="submission" date="2020-07" db="EMBL/GenBank/DDBJ databases">
        <title>Sequencing the genomes of 1000 actinobacteria strains.</title>
        <authorList>
            <person name="Klenk H.-P."/>
        </authorList>
    </citation>
    <scope>NUCLEOTIDE SEQUENCE [LARGE SCALE GENOMIC DNA]</scope>
    <source>
        <strain evidence="1 2">DSM 27576</strain>
    </source>
</reference>
<dbReference type="RefSeq" id="WP_167045722.1">
    <property type="nucleotide sequence ID" value="NZ_JAAOZB010000001.1"/>
</dbReference>
<proteinExistence type="predicted"/>
<protein>
    <submittedName>
        <fullName evidence="1">HAD superfamily hydrolase (TIGR01509 family)</fullName>
    </submittedName>
</protein>
<dbReference type="SUPFAM" id="SSF56784">
    <property type="entry name" value="HAD-like"/>
    <property type="match status" value="1"/>
</dbReference>
<gene>
    <name evidence="1" type="ORF">FHX48_002288</name>
</gene>
<dbReference type="InterPro" id="IPR023214">
    <property type="entry name" value="HAD_sf"/>
</dbReference>
<dbReference type="GO" id="GO:0006281">
    <property type="term" value="P:DNA repair"/>
    <property type="evidence" value="ECO:0007669"/>
    <property type="project" value="TreeGrafter"/>
</dbReference>
<dbReference type="InterPro" id="IPR036412">
    <property type="entry name" value="HAD-like_sf"/>
</dbReference>
<dbReference type="GO" id="GO:0008967">
    <property type="term" value="F:phosphoglycolate phosphatase activity"/>
    <property type="evidence" value="ECO:0007669"/>
    <property type="project" value="TreeGrafter"/>
</dbReference>
<dbReference type="SFLD" id="SFLDG01135">
    <property type="entry name" value="C1.5.6:_HAD__Beta-PGM__Phospha"/>
    <property type="match status" value="1"/>
</dbReference>
<organism evidence="1 2">
    <name type="scientific">Microbacterium halimionae</name>
    <dbReference type="NCBI Taxonomy" id="1526413"/>
    <lineage>
        <taxon>Bacteria</taxon>
        <taxon>Bacillati</taxon>
        <taxon>Actinomycetota</taxon>
        <taxon>Actinomycetes</taxon>
        <taxon>Micrococcales</taxon>
        <taxon>Microbacteriaceae</taxon>
        <taxon>Microbacterium</taxon>
    </lineage>
</organism>
<dbReference type="SFLD" id="SFLDS00003">
    <property type="entry name" value="Haloacid_Dehalogenase"/>
    <property type="match status" value="1"/>
</dbReference>
<dbReference type="Gene3D" id="3.40.50.1000">
    <property type="entry name" value="HAD superfamily/HAD-like"/>
    <property type="match status" value="1"/>
</dbReference>
<dbReference type="InterPro" id="IPR041492">
    <property type="entry name" value="HAD_2"/>
</dbReference>
<comment type="caution">
    <text evidence="1">The sequence shown here is derived from an EMBL/GenBank/DDBJ whole genome shotgun (WGS) entry which is preliminary data.</text>
</comment>
<keyword evidence="1" id="KW-0378">Hydrolase</keyword>
<dbReference type="GO" id="GO:0005829">
    <property type="term" value="C:cytosol"/>
    <property type="evidence" value="ECO:0007669"/>
    <property type="project" value="TreeGrafter"/>
</dbReference>
<evidence type="ECO:0000313" key="1">
    <source>
        <dbReference type="EMBL" id="MBA8817190.1"/>
    </source>
</evidence>
<dbReference type="SFLD" id="SFLDG01129">
    <property type="entry name" value="C1.5:_HAD__Beta-PGM__Phosphata"/>
    <property type="match status" value="1"/>
</dbReference>
<sequence length="227" mass="24381">MDISPQKPVTVLFDIDGTLVDSNYLHVDAWDRALVAIERPAEMWRIHRGIGMDSGKLLDELLGDEASTLGDAAKEAQSRFYAELSDRIRPFQGARQLLEELDARGHRVVLATSAPQGELDTLLEVLDVNQYVDVVTSSEDVGTAKPSPEIIKVALDKASVSAGQAIMVGDAVWDIQSAKRAGVMSLGVLTGGYSADELLSAGAEAVYRDVADLLKKLDESVITNSSA</sequence>
<dbReference type="AlphaFoldDB" id="A0A7W3JQL3"/>
<dbReference type="Proteomes" id="UP000526083">
    <property type="component" value="Unassembled WGS sequence"/>
</dbReference>
<evidence type="ECO:0000313" key="2">
    <source>
        <dbReference type="Proteomes" id="UP000526083"/>
    </source>
</evidence>
<dbReference type="NCBIfam" id="TIGR01549">
    <property type="entry name" value="HAD-SF-IA-v1"/>
    <property type="match status" value="1"/>
</dbReference>